<proteinExistence type="inferred from homology"/>
<evidence type="ECO:0000259" key="6">
    <source>
        <dbReference type="PROSITE" id="PS50949"/>
    </source>
</evidence>
<dbReference type="RefSeq" id="WP_309795128.1">
    <property type="nucleotide sequence ID" value="NZ_BAAAHY010000006.1"/>
</dbReference>
<dbReference type="PROSITE" id="PS50949">
    <property type="entry name" value="HTH_GNTR"/>
    <property type="match status" value="1"/>
</dbReference>
<dbReference type="InterPro" id="IPR004839">
    <property type="entry name" value="Aminotransferase_I/II_large"/>
</dbReference>
<keyword evidence="3" id="KW-0805">Transcription regulation</keyword>
<feature type="domain" description="HTH gntR-type" evidence="6">
    <location>
        <begin position="21"/>
        <end position="89"/>
    </location>
</feature>
<evidence type="ECO:0000256" key="2">
    <source>
        <dbReference type="ARBA" id="ARBA00022898"/>
    </source>
</evidence>
<dbReference type="Gene3D" id="3.40.640.10">
    <property type="entry name" value="Type I PLP-dependent aspartate aminotransferase-like (Major domain)"/>
    <property type="match status" value="1"/>
</dbReference>
<organism evidence="7 8">
    <name type="scientific">Arthrobacter russicus</name>
    <dbReference type="NCBI Taxonomy" id="172040"/>
    <lineage>
        <taxon>Bacteria</taxon>
        <taxon>Bacillati</taxon>
        <taxon>Actinomycetota</taxon>
        <taxon>Actinomycetes</taxon>
        <taxon>Micrococcales</taxon>
        <taxon>Micrococcaceae</taxon>
        <taxon>Arthrobacter</taxon>
    </lineage>
</organism>
<evidence type="ECO:0000256" key="4">
    <source>
        <dbReference type="ARBA" id="ARBA00023125"/>
    </source>
</evidence>
<dbReference type="InterPro" id="IPR015421">
    <property type="entry name" value="PyrdxlP-dep_Trfase_major"/>
</dbReference>
<dbReference type="InterPro" id="IPR036390">
    <property type="entry name" value="WH_DNA-bd_sf"/>
</dbReference>
<protein>
    <submittedName>
        <fullName evidence="7">DNA-binding transcriptional MocR family regulator</fullName>
    </submittedName>
</protein>
<name>A0ABU1J677_9MICC</name>
<reference evidence="7 8" key="1">
    <citation type="submission" date="2023-07" db="EMBL/GenBank/DDBJ databases">
        <title>Sequencing the genomes of 1000 actinobacteria strains.</title>
        <authorList>
            <person name="Klenk H.-P."/>
        </authorList>
    </citation>
    <scope>NUCLEOTIDE SEQUENCE [LARGE SCALE GENOMIC DNA]</scope>
    <source>
        <strain evidence="7 8">DSM 14555</strain>
    </source>
</reference>
<dbReference type="SUPFAM" id="SSF53383">
    <property type="entry name" value="PLP-dependent transferases"/>
    <property type="match status" value="1"/>
</dbReference>
<dbReference type="PANTHER" id="PTHR46577">
    <property type="entry name" value="HTH-TYPE TRANSCRIPTIONAL REGULATORY PROTEIN GABR"/>
    <property type="match status" value="1"/>
</dbReference>
<comment type="similarity">
    <text evidence="1">In the C-terminal section; belongs to the class-I pyridoxal-phosphate-dependent aminotransferase family.</text>
</comment>
<dbReference type="SUPFAM" id="SSF46785">
    <property type="entry name" value="Winged helix' DNA-binding domain"/>
    <property type="match status" value="1"/>
</dbReference>
<dbReference type="PANTHER" id="PTHR46577:SF1">
    <property type="entry name" value="HTH-TYPE TRANSCRIPTIONAL REGULATORY PROTEIN GABR"/>
    <property type="match status" value="1"/>
</dbReference>
<dbReference type="Pfam" id="PF00392">
    <property type="entry name" value="GntR"/>
    <property type="match status" value="1"/>
</dbReference>
<keyword evidence="4 7" id="KW-0238">DNA-binding</keyword>
<sequence length="469" mass="50659">MNQIVSARRMARELGEWRTHRAAYLALADRIRVMLIDGRLASGTRLPAERELSTALQISRTTVAAAYAQLRDDGYLRSIRGSGSTLVLPDGKRGGPGGPQELALDFTKAAAAAYPGLPAAYQFAVEQLPAYLGHHGFDMQGLPELRAAVAEHYGRRGLPTSADQILITLGAQHALSLLTHTIYSPSERILVEHPTYPHAIDTFLGAGARLLAMPVSSADGWDIAEGQMLIRRAAPSMAFLMPDFQNPTGASMSAEDRERLARLAQREGTVLIADETTAMLDIDRGELPPMAAFSGTVVTIGSLGKLAWGGMRIGWIRGSRDLLARVQRARPAFDLGTPMLEQLASIALLRDADLMVANRSRDLRSGRDFLVAEIQANFPQWQLHVPDGGMSLWINTGDVSSSALALAARSEGLALVPGPRFGLEGAFERFLRIPFTYRQDELAAGVQALLRASRSVGSAPARMPLQAVI</sequence>
<dbReference type="SMART" id="SM00345">
    <property type="entry name" value="HTH_GNTR"/>
    <property type="match status" value="1"/>
</dbReference>
<dbReference type="Proteomes" id="UP001185069">
    <property type="component" value="Unassembled WGS sequence"/>
</dbReference>
<evidence type="ECO:0000256" key="5">
    <source>
        <dbReference type="ARBA" id="ARBA00023163"/>
    </source>
</evidence>
<dbReference type="GO" id="GO:0003677">
    <property type="term" value="F:DNA binding"/>
    <property type="evidence" value="ECO:0007669"/>
    <property type="project" value="UniProtKB-KW"/>
</dbReference>
<dbReference type="InterPro" id="IPR000524">
    <property type="entry name" value="Tscrpt_reg_HTH_GntR"/>
</dbReference>
<comment type="caution">
    <text evidence="7">The sequence shown here is derived from an EMBL/GenBank/DDBJ whole genome shotgun (WGS) entry which is preliminary data.</text>
</comment>
<dbReference type="InterPro" id="IPR036388">
    <property type="entry name" value="WH-like_DNA-bd_sf"/>
</dbReference>
<dbReference type="EMBL" id="JAVDQF010000001">
    <property type="protein sequence ID" value="MDR6267853.1"/>
    <property type="molecule type" value="Genomic_DNA"/>
</dbReference>
<dbReference type="InterPro" id="IPR015424">
    <property type="entry name" value="PyrdxlP-dep_Trfase"/>
</dbReference>
<evidence type="ECO:0000313" key="8">
    <source>
        <dbReference type="Proteomes" id="UP001185069"/>
    </source>
</evidence>
<keyword evidence="2" id="KW-0663">Pyridoxal phosphate</keyword>
<dbReference type="Gene3D" id="1.10.10.10">
    <property type="entry name" value="Winged helix-like DNA-binding domain superfamily/Winged helix DNA-binding domain"/>
    <property type="match status" value="1"/>
</dbReference>
<keyword evidence="8" id="KW-1185">Reference proteome</keyword>
<accession>A0ABU1J677</accession>
<dbReference type="CDD" id="cd07377">
    <property type="entry name" value="WHTH_GntR"/>
    <property type="match status" value="1"/>
</dbReference>
<dbReference type="Pfam" id="PF00155">
    <property type="entry name" value="Aminotran_1_2"/>
    <property type="match status" value="1"/>
</dbReference>
<dbReference type="InterPro" id="IPR051446">
    <property type="entry name" value="HTH_trans_reg/aminotransferase"/>
</dbReference>
<dbReference type="PRINTS" id="PR00035">
    <property type="entry name" value="HTHGNTR"/>
</dbReference>
<keyword evidence="5" id="KW-0804">Transcription</keyword>
<evidence type="ECO:0000256" key="3">
    <source>
        <dbReference type="ARBA" id="ARBA00023015"/>
    </source>
</evidence>
<gene>
    <name evidence="7" type="ORF">JOE69_000091</name>
</gene>
<evidence type="ECO:0000313" key="7">
    <source>
        <dbReference type="EMBL" id="MDR6267853.1"/>
    </source>
</evidence>
<evidence type="ECO:0000256" key="1">
    <source>
        <dbReference type="ARBA" id="ARBA00005384"/>
    </source>
</evidence>
<dbReference type="CDD" id="cd00609">
    <property type="entry name" value="AAT_like"/>
    <property type="match status" value="1"/>
</dbReference>